<keyword evidence="2" id="KW-1185">Reference proteome</keyword>
<dbReference type="Ensembl" id="ENSXCOT00000020773.1">
    <property type="protein sequence ID" value="ENSXCOP00000020523.1"/>
    <property type="gene ID" value="ENSXCOG00000015378.1"/>
</dbReference>
<organism evidence="1 2">
    <name type="scientific">Xiphophorus couchianus</name>
    <name type="common">Monterrey platyfish</name>
    <dbReference type="NCBI Taxonomy" id="32473"/>
    <lineage>
        <taxon>Eukaryota</taxon>
        <taxon>Metazoa</taxon>
        <taxon>Chordata</taxon>
        <taxon>Craniata</taxon>
        <taxon>Vertebrata</taxon>
        <taxon>Euteleostomi</taxon>
        <taxon>Actinopterygii</taxon>
        <taxon>Neopterygii</taxon>
        <taxon>Teleostei</taxon>
        <taxon>Neoteleostei</taxon>
        <taxon>Acanthomorphata</taxon>
        <taxon>Ovalentaria</taxon>
        <taxon>Atherinomorphae</taxon>
        <taxon>Cyprinodontiformes</taxon>
        <taxon>Poeciliidae</taxon>
        <taxon>Poeciliinae</taxon>
        <taxon>Xiphophorus</taxon>
    </lineage>
</organism>
<reference evidence="1" key="1">
    <citation type="submission" date="2025-08" db="UniProtKB">
        <authorList>
            <consortium name="Ensembl"/>
        </authorList>
    </citation>
    <scope>IDENTIFICATION</scope>
</reference>
<dbReference type="InterPro" id="IPR019362">
    <property type="entry name" value="MMADHC"/>
</dbReference>
<protein>
    <submittedName>
        <fullName evidence="1">Uncharacterized protein</fullName>
    </submittedName>
</protein>
<dbReference type="Proteomes" id="UP000261380">
    <property type="component" value="Unplaced"/>
</dbReference>
<sequence>MEFGKMACLSPVLSGRTRLVRYLSGINVLVHSMAASRPISAAAACSVKNYDLVRTGTAGSDQNPAGPDRHLYLCDQAGLQRPLEGEGEHSRRNGLSGFQVTDEVLPSELSEPPGSDSRVECAILSCPEALRRDFLSMFPEAPVSDLTVITVTQKTRSDMTSWSDAVEREREEKLETFIHGAREICGTLRADGFWADFIDPSSGLAFFGSYTNNTLFETDERYAQLGFHIEDLGCCRAVRHSLWGTHVFVGTIFTSAPAGASVLEKLLSI</sequence>
<reference evidence="1" key="2">
    <citation type="submission" date="2025-09" db="UniProtKB">
        <authorList>
            <consortium name="Ensembl"/>
        </authorList>
    </citation>
    <scope>IDENTIFICATION</scope>
</reference>
<accession>A0A3B5M8A2</accession>
<dbReference type="GO" id="GO:0009235">
    <property type="term" value="P:cobalamin metabolic process"/>
    <property type="evidence" value="ECO:0007669"/>
    <property type="project" value="InterPro"/>
</dbReference>
<dbReference type="AlphaFoldDB" id="A0A3B5M8A2"/>
<dbReference type="PANTHER" id="PTHR13192">
    <property type="entry name" value="MY011 PROTEIN"/>
    <property type="match status" value="1"/>
</dbReference>
<proteinExistence type="predicted"/>
<dbReference type="PANTHER" id="PTHR13192:SF3">
    <property type="entry name" value="COBALAMIN TRAFFICKING PROTEIN CBLD"/>
    <property type="match status" value="1"/>
</dbReference>
<name>A0A3B5M8A2_9TELE</name>
<evidence type="ECO:0000313" key="2">
    <source>
        <dbReference type="Proteomes" id="UP000261380"/>
    </source>
</evidence>
<dbReference type="GeneTree" id="ENSGT00390000015050"/>
<dbReference type="STRING" id="32473.ENSXCOP00000020523"/>
<dbReference type="Pfam" id="PF10229">
    <property type="entry name" value="MMADHC"/>
    <property type="match status" value="1"/>
</dbReference>
<evidence type="ECO:0000313" key="1">
    <source>
        <dbReference type="Ensembl" id="ENSXCOP00000020523.1"/>
    </source>
</evidence>
<dbReference type="GO" id="GO:0005739">
    <property type="term" value="C:mitochondrion"/>
    <property type="evidence" value="ECO:0007669"/>
    <property type="project" value="TreeGrafter"/>
</dbReference>